<accession>X6LEP0</accession>
<feature type="transmembrane region" description="Helical" evidence="1">
    <location>
        <begin position="372"/>
        <end position="397"/>
    </location>
</feature>
<sequence length="579" mass="66525">MECVENLGKFDDDKDSVIALLRSAFWLESRSSDLSKCLETNLSKKKREDNGGKKKYFLLSFKKMSVVVECTVGATDIKINEARLSKLKPRQLYTLLRVIGTPEVIRHIFDVSPDVYLQSLSFSERLDFLECPSFYSDRFAKFVFDNSNEFLKQPVQLRMRFLKGISIECLVDLMKNGNIGRRISNSELLGCVQRLKIQIKLCKQAEEEYKMLPLNQGDEDDFHLKEACDGLLNAMIRYIVNVRLSTMTLSELKLLMNEQLIADQQSCFELIKELFKRNEKLAKQALAWSPNIDARQEDEDDESILSNENLRQQLIGVVTPEQSFARFEQIPTQTPVHDEQVFGMGFRQQLLGPLVVMPLIDTRKIEIETVLFFSYFAHLYTYTFMCIFAIGISYHHIIIKKGGKKKTETENIIGTDKDNSKRKIKKESLWLCYWISVQIQNLEVSRVLQHCGVYVLLLHSLPSKYQIKVSCHPQGTMANLMKKISPMNIGDVHGVDIGVLNPNLSMLCVPWPLPTLGKLASFEIRAICKYKDNILDSDGSLLFICLNIWSIVPKIPEDNINNTEQPSKYLFNNLVHSYI</sequence>
<proteinExistence type="predicted"/>
<organism evidence="2 3">
    <name type="scientific">Reticulomyxa filosa</name>
    <dbReference type="NCBI Taxonomy" id="46433"/>
    <lineage>
        <taxon>Eukaryota</taxon>
        <taxon>Sar</taxon>
        <taxon>Rhizaria</taxon>
        <taxon>Retaria</taxon>
        <taxon>Foraminifera</taxon>
        <taxon>Monothalamids</taxon>
        <taxon>Reticulomyxidae</taxon>
        <taxon>Reticulomyxa</taxon>
    </lineage>
</organism>
<comment type="caution">
    <text evidence="2">The sequence shown here is derived from an EMBL/GenBank/DDBJ whole genome shotgun (WGS) entry which is preliminary data.</text>
</comment>
<dbReference type="AlphaFoldDB" id="X6LEP0"/>
<protein>
    <submittedName>
        <fullName evidence="2">Uncharacterized protein</fullName>
    </submittedName>
</protein>
<evidence type="ECO:0000256" key="1">
    <source>
        <dbReference type="SAM" id="Phobius"/>
    </source>
</evidence>
<dbReference type="Proteomes" id="UP000023152">
    <property type="component" value="Unassembled WGS sequence"/>
</dbReference>
<evidence type="ECO:0000313" key="3">
    <source>
        <dbReference type="Proteomes" id="UP000023152"/>
    </source>
</evidence>
<keyword evidence="1" id="KW-1133">Transmembrane helix</keyword>
<keyword evidence="3" id="KW-1185">Reference proteome</keyword>
<gene>
    <name evidence="2" type="ORF">RFI_37876</name>
</gene>
<name>X6LEP0_RETFI</name>
<reference evidence="2 3" key="1">
    <citation type="journal article" date="2013" name="Curr. Biol.">
        <title>The Genome of the Foraminiferan Reticulomyxa filosa.</title>
        <authorList>
            <person name="Glockner G."/>
            <person name="Hulsmann N."/>
            <person name="Schleicher M."/>
            <person name="Noegel A.A."/>
            <person name="Eichinger L."/>
            <person name="Gallinger C."/>
            <person name="Pawlowski J."/>
            <person name="Sierra R."/>
            <person name="Euteneuer U."/>
            <person name="Pillet L."/>
            <person name="Moustafa A."/>
            <person name="Platzer M."/>
            <person name="Groth M."/>
            <person name="Szafranski K."/>
            <person name="Schliwa M."/>
        </authorList>
    </citation>
    <scope>NUCLEOTIDE SEQUENCE [LARGE SCALE GENOMIC DNA]</scope>
</reference>
<keyword evidence="1" id="KW-0472">Membrane</keyword>
<keyword evidence="1" id="KW-0812">Transmembrane</keyword>
<evidence type="ECO:0000313" key="2">
    <source>
        <dbReference type="EMBL" id="ETN99596.1"/>
    </source>
</evidence>
<dbReference type="EMBL" id="ASPP01043499">
    <property type="protein sequence ID" value="ETN99596.1"/>
    <property type="molecule type" value="Genomic_DNA"/>
</dbReference>